<feature type="coiled-coil region" evidence="3">
    <location>
        <begin position="801"/>
        <end position="831"/>
    </location>
</feature>
<reference evidence="5 6" key="1">
    <citation type="journal article" date="2015" name="Mol. Biochem. Parasitol.">
        <title>Identification of polymorphic genes for use in assemblage B genotyping assays through comparative genomics of multiple assemblage B Giardia duodenalis isolates.</title>
        <authorList>
            <person name="Wielinga C."/>
            <person name="Thompson R.C."/>
            <person name="Monis P."/>
            <person name="Ryan U."/>
        </authorList>
    </citation>
    <scope>NUCLEOTIDE SEQUENCE [LARGE SCALE GENOMIC DNA]</scope>
    <source>
        <strain evidence="5 6">BAH15c1</strain>
    </source>
</reference>
<dbReference type="GO" id="GO:0016887">
    <property type="term" value="F:ATP hydrolysis activity"/>
    <property type="evidence" value="ECO:0007669"/>
    <property type="project" value="InterPro"/>
</dbReference>
<dbReference type="Gene3D" id="3.30.70.1620">
    <property type="match status" value="1"/>
</dbReference>
<dbReference type="AlphaFoldDB" id="A0A132NN57"/>
<feature type="coiled-coil region" evidence="3">
    <location>
        <begin position="703"/>
        <end position="730"/>
    </location>
</feature>
<evidence type="ECO:0000256" key="2">
    <source>
        <dbReference type="PIRNR" id="PIRNR005719"/>
    </source>
</evidence>
<dbReference type="GO" id="GO:0005524">
    <property type="term" value="F:ATP binding"/>
    <property type="evidence" value="ECO:0007669"/>
    <property type="project" value="InterPro"/>
</dbReference>
<feature type="coiled-coil region" evidence="3">
    <location>
        <begin position="365"/>
        <end position="510"/>
    </location>
</feature>
<name>A0A132NN57_GIAIN</name>
<proteinExistence type="inferred from homology"/>
<dbReference type="SUPFAM" id="SSF75553">
    <property type="entry name" value="Smc hinge domain"/>
    <property type="match status" value="1"/>
</dbReference>
<feature type="coiled-coil region" evidence="3">
    <location>
        <begin position="947"/>
        <end position="974"/>
    </location>
</feature>
<dbReference type="Gene3D" id="1.10.287.1490">
    <property type="match status" value="1"/>
</dbReference>
<dbReference type="Gene3D" id="3.40.50.300">
    <property type="entry name" value="P-loop containing nucleotide triphosphate hydrolases"/>
    <property type="match status" value="2"/>
</dbReference>
<dbReference type="Proteomes" id="UP000070089">
    <property type="component" value="Unassembled WGS sequence"/>
</dbReference>
<dbReference type="GO" id="GO:0005634">
    <property type="term" value="C:nucleus"/>
    <property type="evidence" value="ECO:0007669"/>
    <property type="project" value="UniProtKB-SubCell"/>
</dbReference>
<dbReference type="SUPFAM" id="SSF52540">
    <property type="entry name" value="P-loop containing nucleoside triphosphate hydrolases"/>
    <property type="match status" value="1"/>
</dbReference>
<dbReference type="PANTHER" id="PTHR43977">
    <property type="entry name" value="STRUCTURAL MAINTENANCE OF CHROMOSOMES PROTEIN 3"/>
    <property type="match status" value="1"/>
</dbReference>
<evidence type="ECO:0000259" key="4">
    <source>
        <dbReference type="SMART" id="SM00968"/>
    </source>
</evidence>
<dbReference type="EMBL" id="JXTI01000188">
    <property type="protein sequence ID" value="KWX11441.1"/>
    <property type="molecule type" value="Genomic_DNA"/>
</dbReference>
<comment type="similarity">
    <text evidence="2">Belongs to the SMC family.</text>
</comment>
<comment type="subcellular location">
    <subcellularLocation>
        <location evidence="2">Nucleus</location>
    </subcellularLocation>
</comment>
<evidence type="ECO:0000313" key="5">
    <source>
        <dbReference type="EMBL" id="KWX11441.1"/>
    </source>
</evidence>
<feature type="domain" description="SMC hinge" evidence="4">
    <location>
        <begin position="536"/>
        <end position="652"/>
    </location>
</feature>
<dbReference type="GO" id="GO:0005694">
    <property type="term" value="C:chromosome"/>
    <property type="evidence" value="ECO:0007669"/>
    <property type="project" value="InterPro"/>
</dbReference>
<feature type="coiled-coil region" evidence="3">
    <location>
        <begin position="1046"/>
        <end position="1073"/>
    </location>
</feature>
<dbReference type="OrthoDB" id="431497at2759"/>
<feature type="coiled-coil region" evidence="3">
    <location>
        <begin position="203"/>
        <end position="237"/>
    </location>
</feature>
<keyword evidence="1 3" id="KW-0175">Coiled coil</keyword>
<dbReference type="InterPro" id="IPR010935">
    <property type="entry name" value="SMC_hinge"/>
</dbReference>
<dbReference type="Gene3D" id="1.20.1060.20">
    <property type="match status" value="1"/>
</dbReference>
<gene>
    <name evidence="5" type="ORF">QR46_4601</name>
</gene>
<dbReference type="InterPro" id="IPR036277">
    <property type="entry name" value="SMC_hinge_sf"/>
</dbReference>
<evidence type="ECO:0000256" key="3">
    <source>
        <dbReference type="SAM" id="Coils"/>
    </source>
</evidence>
<dbReference type="VEuPathDB" id="GiardiaDB:QR46_4601"/>
<comment type="caution">
    <text evidence="5">The sequence shown here is derived from an EMBL/GenBank/DDBJ whole genome shotgun (WGS) entry which is preliminary data.</text>
</comment>
<dbReference type="InterPro" id="IPR027417">
    <property type="entry name" value="P-loop_NTPase"/>
</dbReference>
<dbReference type="SMART" id="SM00968">
    <property type="entry name" value="SMC_hinge"/>
    <property type="match status" value="1"/>
</dbReference>
<organism evidence="5 6">
    <name type="scientific">Giardia duodenalis assemblage B</name>
    <dbReference type="NCBI Taxonomy" id="1394984"/>
    <lineage>
        <taxon>Eukaryota</taxon>
        <taxon>Metamonada</taxon>
        <taxon>Diplomonadida</taxon>
        <taxon>Hexamitidae</taxon>
        <taxon>Giardiinae</taxon>
        <taxon>Giardia</taxon>
    </lineage>
</organism>
<evidence type="ECO:0000256" key="1">
    <source>
        <dbReference type="ARBA" id="ARBA00023054"/>
    </source>
</evidence>
<accession>A0A132NN57</accession>
<dbReference type="GO" id="GO:0051276">
    <property type="term" value="P:chromosome organization"/>
    <property type="evidence" value="ECO:0007669"/>
    <property type="project" value="InterPro"/>
</dbReference>
<keyword evidence="2" id="KW-0539">Nucleus</keyword>
<evidence type="ECO:0000313" key="6">
    <source>
        <dbReference type="Proteomes" id="UP000070089"/>
    </source>
</evidence>
<protein>
    <recommendedName>
        <fullName evidence="2">Structural maintenance of chromosomes protein</fullName>
    </recommendedName>
</protein>
<sequence length="1262" mass="139639">MQDGVMARYSRHPTEVNDTSRSTVIAKKKLALMYLSEVEIKNFRSIVYASVTGLHPGINVFVGINGAGKSNFYGAILFALMDPLYDLKTINRAQVLSNDATNKSGYVKLILDLEGVTVGDFQGKVSVSRHFTITTDTFYLNDVLVTSDKVANFLSIMGFNPSSQGYTFDIRQSKVTSLAMSSPKALLDAFNSSTGTWEYDTRKQDALEKLKAARTEREEAQQIYLQLKGRCSRLTERMNKNKEYLKLMAERKAAEYALATLTYNAFQEQHTRLSAQKDALIDDCKAKRVKIDAIRAKVNGLTSELTPLQLQESSALAAERVLDDRIYYLIDSCQYLGSFYTAKSQKSQDQEDSVKARRCSAQDTLEEAISREASLLLELSKLRNAYYSLSSSIRKQRIILEDHGPSKRESLVQELGDISQNLINAETEHAAVNSLLKEVAQELECVSKKLEVHKAREAEINADKLLQKHVELSERRQRLNMDLSVQIKSLNEAENKVVHEEYQLSQLTREFLDLAPANLASGANLCLSAIKGAKISGFKGFLAEHISAAVGSYPALESAIGATGLYSLLVEKRETAAEIMRHVRQGSSSPLSGKANFIVLDAISPPHLQDIDSNCVPLASLVSTADETRPAIQQALGVSYLTRSLEDAAKYSSEHNIDCYTITGDVIQGSGVAVGGHRNFKRLKCGVSLGISREALLKASFVKGRVNTEIEKIKQELRRVTAELAELEPSVSPLQEELGEIHTDVLPLSEEFTKLQKNKAKLQIDEQDLRVRIDTLTQAKRSVEASLSSLAANSKLSSMQMKSLKKELVDKEANEKEIERKIDAVQALVNKAAVDRMKAETRMQNIEASVTYSELGIKEKDDIEAQMTSLLTGLERANLEALEFPSEEAAIGLLITNLVALSERLKSAIGDKEELDVIAQLSAKFLSALTELSDSMKAAVTSYKEATNRHKQKIADKEAEIEDLNRELEVAAMRFETIDLENNDTLQHYKKADIALREISTPTADAMEALQREKAAAKVSDEQERSWLVSYIAAKSQQMGETPPISQRAIDQYDRAVKEKDQLEKQLADVVEGEHAVEELIAKLDDKRKAHFEEQFKAVNMRFSEIFRRITGNEAHLTLSVYGDGEPDGILIDATFANQATKDVQMSGGQRTLTSLCFVLAAEQVSGNSFLLLDEPDACLDEAYRAVFANLLVERATQGIQMFIVTFRTEIITAANQCFAVGRVEEHTMIEPVPNAYALSVAADAATVGLLAEGRTGKLAAV</sequence>
<dbReference type="Pfam" id="PF02463">
    <property type="entry name" value="SMC_N"/>
    <property type="match status" value="1"/>
</dbReference>
<dbReference type="InterPro" id="IPR003395">
    <property type="entry name" value="RecF/RecN/SMC_N"/>
</dbReference>
<dbReference type="PIRSF" id="PIRSF005719">
    <property type="entry name" value="SMC"/>
    <property type="match status" value="1"/>
</dbReference>
<dbReference type="Pfam" id="PF06470">
    <property type="entry name" value="SMC_hinge"/>
    <property type="match status" value="1"/>
</dbReference>
<dbReference type="InterPro" id="IPR024704">
    <property type="entry name" value="SMC"/>
</dbReference>